<feature type="region of interest" description="Disordered" evidence="1">
    <location>
        <begin position="220"/>
        <end position="245"/>
    </location>
</feature>
<evidence type="ECO:0000256" key="1">
    <source>
        <dbReference type="SAM" id="MobiDB-lite"/>
    </source>
</evidence>
<organism evidence="2 3">
    <name type="scientific">Schizophyllum amplum</name>
    <dbReference type="NCBI Taxonomy" id="97359"/>
    <lineage>
        <taxon>Eukaryota</taxon>
        <taxon>Fungi</taxon>
        <taxon>Dikarya</taxon>
        <taxon>Basidiomycota</taxon>
        <taxon>Agaricomycotina</taxon>
        <taxon>Agaricomycetes</taxon>
        <taxon>Agaricomycetidae</taxon>
        <taxon>Agaricales</taxon>
        <taxon>Schizophyllaceae</taxon>
        <taxon>Schizophyllum</taxon>
    </lineage>
</organism>
<accession>A0A550C409</accession>
<evidence type="ECO:0000313" key="3">
    <source>
        <dbReference type="Proteomes" id="UP000320762"/>
    </source>
</evidence>
<reference evidence="2 3" key="1">
    <citation type="journal article" date="2019" name="New Phytol.">
        <title>Comparative genomics reveals unique wood-decay strategies and fruiting body development in the Schizophyllaceae.</title>
        <authorList>
            <person name="Almasi E."/>
            <person name="Sahu N."/>
            <person name="Krizsan K."/>
            <person name="Balint B."/>
            <person name="Kovacs G.M."/>
            <person name="Kiss B."/>
            <person name="Cseklye J."/>
            <person name="Drula E."/>
            <person name="Henrissat B."/>
            <person name="Nagy I."/>
            <person name="Chovatia M."/>
            <person name="Adam C."/>
            <person name="LaButti K."/>
            <person name="Lipzen A."/>
            <person name="Riley R."/>
            <person name="Grigoriev I.V."/>
            <person name="Nagy L.G."/>
        </authorList>
    </citation>
    <scope>NUCLEOTIDE SEQUENCE [LARGE SCALE GENOMIC DNA]</scope>
    <source>
        <strain evidence="2 3">NL-1724</strain>
    </source>
</reference>
<sequence length="347" mass="37881">MFSWGAAKAPPSASNTRIPAPPPPTRQSRIRELWAGFEQWHGQAKGAADAKRVEAFRTLDKQHKSNKKNKLSKAEQEKAKEQKGREIDIELVTTARDEWQRRLGEAGFRAEDWDDMSVAETRAVERLLGDGQDVEGQAAAAAASAASSPLAGFAFVNPKALSDDEGEDAKKNIPTRVRDLPNPHLPPAPSDAALWNHTIPGYANWGIDSAASSAVSLSTIPLPSSAHSSTPSSARTSPSSGHVPLPPSFSFHAITASSASAAAATSSRPHKHRNVRYVGPVLAEEAHSEEEEEFEEFKIQVRINKILEFHDAAAQEDIQLAIKVLQARKEHKRRGTDRGRRRRRSAL</sequence>
<dbReference type="Proteomes" id="UP000320762">
    <property type="component" value="Unassembled WGS sequence"/>
</dbReference>
<feature type="compositionally biased region" description="Low complexity" evidence="1">
    <location>
        <begin position="223"/>
        <end position="240"/>
    </location>
</feature>
<dbReference type="EMBL" id="VDMD01000027">
    <property type="protein sequence ID" value="TRM59531.1"/>
    <property type="molecule type" value="Genomic_DNA"/>
</dbReference>
<evidence type="ECO:0000313" key="2">
    <source>
        <dbReference type="EMBL" id="TRM59531.1"/>
    </source>
</evidence>
<comment type="caution">
    <text evidence="2">The sequence shown here is derived from an EMBL/GenBank/DDBJ whole genome shotgun (WGS) entry which is preliminary data.</text>
</comment>
<protein>
    <submittedName>
        <fullName evidence="2">Uncharacterized protein</fullName>
    </submittedName>
</protein>
<dbReference type="STRING" id="97359.A0A550C409"/>
<feature type="compositionally biased region" description="Basic residues" evidence="1">
    <location>
        <begin position="329"/>
        <end position="347"/>
    </location>
</feature>
<keyword evidence="3" id="KW-1185">Reference proteome</keyword>
<dbReference type="AlphaFoldDB" id="A0A550C409"/>
<proteinExistence type="predicted"/>
<feature type="region of interest" description="Disordered" evidence="1">
    <location>
        <begin position="59"/>
        <end position="83"/>
    </location>
</feature>
<name>A0A550C409_9AGAR</name>
<gene>
    <name evidence="2" type="ORF">BD626DRAFT_150312</name>
</gene>
<feature type="region of interest" description="Disordered" evidence="1">
    <location>
        <begin position="327"/>
        <end position="347"/>
    </location>
</feature>
<feature type="compositionally biased region" description="Basic and acidic residues" evidence="1">
    <location>
        <begin position="72"/>
        <end position="83"/>
    </location>
</feature>
<dbReference type="OrthoDB" id="3038408at2759"/>
<feature type="region of interest" description="Disordered" evidence="1">
    <location>
        <begin position="1"/>
        <end position="27"/>
    </location>
</feature>